<dbReference type="Gene3D" id="3.10.180.10">
    <property type="entry name" value="2,3-Dihydroxybiphenyl 1,2-Dioxygenase, domain 1"/>
    <property type="match status" value="1"/>
</dbReference>
<keyword evidence="3" id="KW-1185">Reference proteome</keyword>
<dbReference type="InterPro" id="IPR037523">
    <property type="entry name" value="VOC_core"/>
</dbReference>
<dbReference type="SUPFAM" id="SSF54593">
    <property type="entry name" value="Glyoxalase/Bleomycin resistance protein/Dihydroxybiphenyl dioxygenase"/>
    <property type="match status" value="1"/>
</dbReference>
<sequence length="130" mass="14052">MFGQTPAFSGFSVDDLDAAEAFYGNTLGLSHDRDERGVRLHFFGGGTAFIYAKPDHVPATFTVLNFAVRDVAPAVAILNERGVTTKIYGDDEFPGMTTDADGIMSDENGEPFIAWFRDPAGNVLSVVRAE</sequence>
<reference evidence="2 3" key="1">
    <citation type="submission" date="2016-10" db="EMBL/GenBank/DDBJ databases">
        <authorList>
            <person name="de Groot N.N."/>
        </authorList>
    </citation>
    <scope>NUCLEOTIDE SEQUENCE [LARGE SCALE GENOMIC DNA]</scope>
    <source>
        <strain evidence="2 3">DSM 21799</strain>
    </source>
</reference>
<dbReference type="AlphaFoldDB" id="A0A1H4JYA4"/>
<dbReference type="Pfam" id="PF00903">
    <property type="entry name" value="Glyoxalase"/>
    <property type="match status" value="1"/>
</dbReference>
<name>A0A1H4JYA4_9MICO</name>
<gene>
    <name evidence="2" type="ORF">SAMN04489806_0927</name>
</gene>
<protein>
    <recommendedName>
        <fullName evidence="1">VOC domain-containing protein</fullName>
    </recommendedName>
</protein>
<dbReference type="STRING" id="640635.SAMN04489806_0927"/>
<proteinExistence type="predicted"/>
<dbReference type="RefSeq" id="WP_091180525.1">
    <property type="nucleotide sequence ID" value="NZ_FNRY01000001.1"/>
</dbReference>
<evidence type="ECO:0000313" key="2">
    <source>
        <dbReference type="EMBL" id="SEB51270.1"/>
    </source>
</evidence>
<dbReference type="CDD" id="cd06587">
    <property type="entry name" value="VOC"/>
    <property type="match status" value="1"/>
</dbReference>
<accession>A0A1H4JYA4</accession>
<dbReference type="Proteomes" id="UP000199183">
    <property type="component" value="Unassembled WGS sequence"/>
</dbReference>
<evidence type="ECO:0000259" key="1">
    <source>
        <dbReference type="PROSITE" id="PS51819"/>
    </source>
</evidence>
<feature type="domain" description="VOC" evidence="1">
    <location>
        <begin position="5"/>
        <end position="129"/>
    </location>
</feature>
<organism evidence="2 3">
    <name type="scientific">Paramicrobacterium humi</name>
    <dbReference type="NCBI Taxonomy" id="640635"/>
    <lineage>
        <taxon>Bacteria</taxon>
        <taxon>Bacillati</taxon>
        <taxon>Actinomycetota</taxon>
        <taxon>Actinomycetes</taxon>
        <taxon>Micrococcales</taxon>
        <taxon>Microbacteriaceae</taxon>
        <taxon>Paramicrobacterium</taxon>
    </lineage>
</organism>
<dbReference type="EMBL" id="FNRY01000001">
    <property type="protein sequence ID" value="SEB51270.1"/>
    <property type="molecule type" value="Genomic_DNA"/>
</dbReference>
<evidence type="ECO:0000313" key="3">
    <source>
        <dbReference type="Proteomes" id="UP000199183"/>
    </source>
</evidence>
<dbReference type="InterPro" id="IPR004360">
    <property type="entry name" value="Glyas_Fos-R_dOase_dom"/>
</dbReference>
<dbReference type="InterPro" id="IPR029068">
    <property type="entry name" value="Glyas_Bleomycin-R_OHBP_Dase"/>
</dbReference>
<dbReference type="PROSITE" id="PS51819">
    <property type="entry name" value="VOC"/>
    <property type="match status" value="1"/>
</dbReference>
<dbReference type="OrthoDB" id="9804907at2"/>